<name>A0AB34FQY2_9HYPO</name>
<dbReference type="EMBL" id="JAQHRD010000004">
    <property type="protein sequence ID" value="KAJ6441524.1"/>
    <property type="molecule type" value="Genomic_DNA"/>
</dbReference>
<dbReference type="Pfam" id="PF04082">
    <property type="entry name" value="Fungal_trans"/>
    <property type="match status" value="1"/>
</dbReference>
<feature type="transmembrane region" description="Helical" evidence="3">
    <location>
        <begin position="513"/>
        <end position="534"/>
    </location>
</feature>
<evidence type="ECO:0000313" key="6">
    <source>
        <dbReference type="Proteomes" id="UP001163105"/>
    </source>
</evidence>
<evidence type="ECO:0000256" key="2">
    <source>
        <dbReference type="SAM" id="MobiDB-lite"/>
    </source>
</evidence>
<feature type="region of interest" description="Disordered" evidence="2">
    <location>
        <begin position="50"/>
        <end position="107"/>
    </location>
</feature>
<evidence type="ECO:0000259" key="4">
    <source>
        <dbReference type="SMART" id="SM00906"/>
    </source>
</evidence>
<evidence type="ECO:0000313" key="5">
    <source>
        <dbReference type="EMBL" id="KAJ6441524.1"/>
    </source>
</evidence>
<sequence length="676" mass="74950">MAKQVKCKFPGGFKPRQKRHRQTVSNSYEEKIDEISSKLDDIRSAIDAVGLSSRPVNGDNEPNYSQPVRHLRGTWTPPASSYTRDRSPLTAANQEDLSEAESEGHTPLKSHAAYAADLVAQMVSNTSGGLTPEVTSSLDALQKIVQTSRKQRATRNGPASPYWAAPTTPESIKMPPLETAMMCLGMLKDHETIKYLCLFEVESVGEFVEYLPSCYSKRPLITDLMIVNAGLARFLHCCSCYESDAELRSEYEQQAVVCNRNLEIVVSQLSFAAPHTFDLALALSLASTQYMELARPRTAWKLIVHAAHVCQSLGFNRGEHQGLESSTVARRRRRLFLVVCLMEKTLAFCLGKASMIRSSEIPVLDVGILDGHAISLDPLWRKWIAMSLLQDQVYDDLCSPRALAQPDGPSDVRARALAEEMKRLFDTQDLAEMRCMESIRDAVGETVADVFWRSMRISGLAMLTLIYRTIPRDPGTGSGYSDLCISAAVEALDEHQQCMRLLDGTNHSMLDFYVQWALLSAPFVPYIVVFCLAVETSSRLYLSKLASVVEATERVASTCRDVYEKQLAIFRLMYDVACKCVEARSAAAETTRWSERSIVQGLESSANASLTVPSSSVQLKQPAGVQGLDLSAPSMVNEHPGSLPGGNGLSLGDWMDQNYQIFQLLDDDLMIDWEAR</sequence>
<keyword evidence="3" id="KW-0472">Membrane</keyword>
<dbReference type="PANTHER" id="PTHR46910:SF5">
    <property type="entry name" value="ZN(II)2CYS6 TRANSCRIPTION FACTOR (EUROFUNG)"/>
    <property type="match status" value="1"/>
</dbReference>
<gene>
    <name evidence="5" type="ORF">O9K51_05075</name>
</gene>
<dbReference type="CDD" id="cd12148">
    <property type="entry name" value="fungal_TF_MHR"/>
    <property type="match status" value="1"/>
</dbReference>
<feature type="region of interest" description="Disordered" evidence="2">
    <location>
        <begin position="148"/>
        <end position="167"/>
    </location>
</feature>
<feature type="domain" description="Xylanolytic transcriptional activator regulatory" evidence="4">
    <location>
        <begin position="299"/>
        <end position="372"/>
    </location>
</feature>
<keyword evidence="6" id="KW-1185">Reference proteome</keyword>
<dbReference type="GO" id="GO:0006351">
    <property type="term" value="P:DNA-templated transcription"/>
    <property type="evidence" value="ECO:0007669"/>
    <property type="project" value="InterPro"/>
</dbReference>
<keyword evidence="3" id="KW-1133">Transmembrane helix</keyword>
<dbReference type="GO" id="GO:0003700">
    <property type="term" value="F:DNA-binding transcription factor activity"/>
    <property type="evidence" value="ECO:0007669"/>
    <property type="project" value="InterPro"/>
</dbReference>
<keyword evidence="3" id="KW-0812">Transmembrane</keyword>
<dbReference type="GO" id="GO:0008270">
    <property type="term" value="F:zinc ion binding"/>
    <property type="evidence" value="ECO:0007669"/>
    <property type="project" value="InterPro"/>
</dbReference>
<dbReference type="GO" id="GO:0003677">
    <property type="term" value="F:DNA binding"/>
    <property type="evidence" value="ECO:0007669"/>
    <property type="project" value="InterPro"/>
</dbReference>
<proteinExistence type="predicted"/>
<keyword evidence="1" id="KW-0539">Nucleus</keyword>
<dbReference type="SMART" id="SM00906">
    <property type="entry name" value="Fungal_trans"/>
    <property type="match status" value="1"/>
</dbReference>
<dbReference type="Proteomes" id="UP001163105">
    <property type="component" value="Unassembled WGS sequence"/>
</dbReference>
<organism evidence="5 6">
    <name type="scientific">Purpureocillium lavendulum</name>
    <dbReference type="NCBI Taxonomy" id="1247861"/>
    <lineage>
        <taxon>Eukaryota</taxon>
        <taxon>Fungi</taxon>
        <taxon>Dikarya</taxon>
        <taxon>Ascomycota</taxon>
        <taxon>Pezizomycotina</taxon>
        <taxon>Sordariomycetes</taxon>
        <taxon>Hypocreomycetidae</taxon>
        <taxon>Hypocreales</taxon>
        <taxon>Ophiocordycipitaceae</taxon>
        <taxon>Purpureocillium</taxon>
    </lineage>
</organism>
<dbReference type="AlphaFoldDB" id="A0AB34FQY2"/>
<reference evidence="5" key="1">
    <citation type="submission" date="2023-01" db="EMBL/GenBank/DDBJ databases">
        <title>The growth and conidiation of Purpureocillium lavendulum are regulated by nitrogen source and histone H3K14 acetylation.</title>
        <authorList>
            <person name="Tang P."/>
            <person name="Han J."/>
            <person name="Zhang C."/>
            <person name="Tang P."/>
            <person name="Qi F."/>
            <person name="Zhang K."/>
            <person name="Liang L."/>
        </authorList>
    </citation>
    <scope>NUCLEOTIDE SEQUENCE</scope>
    <source>
        <strain evidence="5">YMF1.00683</strain>
    </source>
</reference>
<comment type="caution">
    <text evidence="5">The sequence shown here is derived from an EMBL/GenBank/DDBJ whole genome shotgun (WGS) entry which is preliminary data.</text>
</comment>
<feature type="region of interest" description="Disordered" evidence="2">
    <location>
        <begin position="1"/>
        <end position="29"/>
    </location>
</feature>
<evidence type="ECO:0000256" key="1">
    <source>
        <dbReference type="ARBA" id="ARBA00023242"/>
    </source>
</evidence>
<dbReference type="PANTHER" id="PTHR46910">
    <property type="entry name" value="TRANSCRIPTION FACTOR PDR1"/>
    <property type="match status" value="1"/>
</dbReference>
<dbReference type="InterPro" id="IPR050987">
    <property type="entry name" value="AtrR-like"/>
</dbReference>
<dbReference type="InterPro" id="IPR007219">
    <property type="entry name" value="XnlR_reg_dom"/>
</dbReference>
<accession>A0AB34FQY2</accession>
<protein>
    <recommendedName>
        <fullName evidence="4">Xylanolytic transcriptional activator regulatory domain-containing protein</fullName>
    </recommendedName>
</protein>
<evidence type="ECO:0000256" key="3">
    <source>
        <dbReference type="SAM" id="Phobius"/>
    </source>
</evidence>